<comment type="caution">
    <text evidence="1">The sequence shown here is derived from an EMBL/GenBank/DDBJ whole genome shotgun (WGS) entry which is preliminary data.</text>
</comment>
<proteinExistence type="predicted"/>
<dbReference type="EMBL" id="JAOYFB010000001">
    <property type="protein sequence ID" value="KAK4003206.1"/>
    <property type="molecule type" value="Genomic_DNA"/>
</dbReference>
<reference evidence="1 2" key="1">
    <citation type="journal article" date="2023" name="Nucleic Acids Res.">
        <title>The hologenome of Daphnia magna reveals possible DNA methylation and microbiome-mediated evolution of the host genome.</title>
        <authorList>
            <person name="Chaturvedi A."/>
            <person name="Li X."/>
            <person name="Dhandapani V."/>
            <person name="Marshall H."/>
            <person name="Kissane S."/>
            <person name="Cuenca-Cambronero M."/>
            <person name="Asole G."/>
            <person name="Calvet F."/>
            <person name="Ruiz-Romero M."/>
            <person name="Marangio P."/>
            <person name="Guigo R."/>
            <person name="Rago D."/>
            <person name="Mirbahai L."/>
            <person name="Eastwood N."/>
            <person name="Colbourne J.K."/>
            <person name="Zhou J."/>
            <person name="Mallon E."/>
            <person name="Orsini L."/>
        </authorList>
    </citation>
    <scope>NUCLEOTIDE SEQUENCE [LARGE SCALE GENOMIC DNA]</scope>
    <source>
        <strain evidence="1">LRV0_1</strain>
    </source>
</reference>
<organism evidence="1 2">
    <name type="scientific">Daphnia magna</name>
    <dbReference type="NCBI Taxonomy" id="35525"/>
    <lineage>
        <taxon>Eukaryota</taxon>
        <taxon>Metazoa</taxon>
        <taxon>Ecdysozoa</taxon>
        <taxon>Arthropoda</taxon>
        <taxon>Crustacea</taxon>
        <taxon>Branchiopoda</taxon>
        <taxon>Diplostraca</taxon>
        <taxon>Cladocera</taxon>
        <taxon>Anomopoda</taxon>
        <taxon>Daphniidae</taxon>
        <taxon>Daphnia</taxon>
    </lineage>
</organism>
<gene>
    <name evidence="1" type="ORF">OUZ56_004986</name>
</gene>
<keyword evidence="2" id="KW-1185">Reference proteome</keyword>
<evidence type="ECO:0000313" key="1">
    <source>
        <dbReference type="EMBL" id="KAK4003206.1"/>
    </source>
</evidence>
<accession>A0ABQ9YRN6</accession>
<evidence type="ECO:0000313" key="2">
    <source>
        <dbReference type="Proteomes" id="UP001234178"/>
    </source>
</evidence>
<protein>
    <submittedName>
        <fullName evidence="1">Uncharacterized protein</fullName>
    </submittedName>
</protein>
<dbReference type="Proteomes" id="UP001234178">
    <property type="component" value="Unassembled WGS sequence"/>
</dbReference>
<sequence length="70" mass="7956">MNETGSENEHAEKTSRVTTVNEIKDHKGSNPLKGGEFMNCFDTYFVFTALHYSKMNETGSENEHAEKQVE</sequence>
<name>A0ABQ9YRN6_9CRUS</name>